<dbReference type="InterPro" id="IPR036047">
    <property type="entry name" value="F-box-like_dom_sf"/>
</dbReference>
<dbReference type="AlphaFoldDB" id="A0A498JWE7"/>
<comment type="caution">
    <text evidence="2">The sequence shown here is derived from an EMBL/GenBank/DDBJ whole genome shotgun (WGS) entry which is preliminary data.</text>
</comment>
<dbReference type="PANTHER" id="PTHR47712">
    <property type="entry name" value="OS09G0555300 PROTEIN"/>
    <property type="match status" value="1"/>
</dbReference>
<name>A0A498JWE7_MALDO</name>
<dbReference type="Proteomes" id="UP000290289">
    <property type="component" value="Chromosome 5"/>
</dbReference>
<dbReference type="Gene3D" id="1.20.1280.50">
    <property type="match status" value="1"/>
</dbReference>
<dbReference type="SMART" id="SM00256">
    <property type="entry name" value="FBOX"/>
    <property type="match status" value="1"/>
</dbReference>
<dbReference type="SMR" id="A0A498JWE7"/>
<dbReference type="SUPFAM" id="SSF81383">
    <property type="entry name" value="F-box domain"/>
    <property type="match status" value="1"/>
</dbReference>
<dbReference type="OrthoDB" id="1882349at2759"/>
<evidence type="ECO:0000313" key="3">
    <source>
        <dbReference type="Proteomes" id="UP000290289"/>
    </source>
</evidence>
<dbReference type="GO" id="GO:0005737">
    <property type="term" value="C:cytoplasm"/>
    <property type="evidence" value="ECO:0007669"/>
    <property type="project" value="EnsemblPlants"/>
</dbReference>
<gene>
    <name evidence="2" type="ORF">DVH24_010419</name>
</gene>
<dbReference type="PANTHER" id="PTHR47712:SF3">
    <property type="entry name" value="F-BOX DOMAIN-CONTAINING PROTEIN"/>
    <property type="match status" value="1"/>
</dbReference>
<dbReference type="InterPro" id="IPR001810">
    <property type="entry name" value="F-box_dom"/>
</dbReference>
<dbReference type="PROSITE" id="PS50181">
    <property type="entry name" value="FBOX"/>
    <property type="match status" value="1"/>
</dbReference>
<dbReference type="Gramene" id="mRNA:MD05G0147400">
    <property type="protein sequence ID" value="CDS:MD05G0147400.1"/>
    <property type="gene ID" value="MD05G0147400"/>
</dbReference>
<dbReference type="EMBL" id="RDQH01000331">
    <property type="protein sequence ID" value="RXH98094.1"/>
    <property type="molecule type" value="Genomic_DNA"/>
</dbReference>
<dbReference type="InterPro" id="IPR015915">
    <property type="entry name" value="Kelch-typ_b-propeller"/>
</dbReference>
<dbReference type="Gene3D" id="2.120.10.80">
    <property type="entry name" value="Kelch-type beta propeller"/>
    <property type="match status" value="1"/>
</dbReference>
<protein>
    <recommendedName>
        <fullName evidence="1">F-box domain-containing protein</fullName>
    </recommendedName>
</protein>
<reference evidence="2 3" key="1">
    <citation type="submission" date="2018-10" db="EMBL/GenBank/DDBJ databases">
        <title>A high-quality apple genome assembly.</title>
        <authorList>
            <person name="Hu J."/>
        </authorList>
    </citation>
    <scope>NUCLEOTIDE SEQUENCE [LARGE SCALE GENOMIC DNA]</scope>
    <source>
        <strain evidence="3">cv. HFTH1</strain>
        <tissue evidence="2">Young leaf</tissue>
    </source>
</reference>
<proteinExistence type="predicted"/>
<feature type="domain" description="F-box" evidence="1">
    <location>
        <begin position="1"/>
        <end position="47"/>
    </location>
</feature>
<dbReference type="CDD" id="cd09917">
    <property type="entry name" value="F-box_SF"/>
    <property type="match status" value="1"/>
</dbReference>
<organism evidence="2 3">
    <name type="scientific">Malus domestica</name>
    <name type="common">Apple</name>
    <name type="synonym">Pyrus malus</name>
    <dbReference type="NCBI Taxonomy" id="3750"/>
    <lineage>
        <taxon>Eukaryota</taxon>
        <taxon>Viridiplantae</taxon>
        <taxon>Streptophyta</taxon>
        <taxon>Embryophyta</taxon>
        <taxon>Tracheophyta</taxon>
        <taxon>Spermatophyta</taxon>
        <taxon>Magnoliopsida</taxon>
        <taxon>eudicotyledons</taxon>
        <taxon>Gunneridae</taxon>
        <taxon>Pentapetalae</taxon>
        <taxon>rosids</taxon>
        <taxon>fabids</taxon>
        <taxon>Rosales</taxon>
        <taxon>Rosaceae</taxon>
        <taxon>Amygdaloideae</taxon>
        <taxon>Maleae</taxon>
        <taxon>Malus</taxon>
    </lineage>
</organism>
<evidence type="ECO:0000313" key="2">
    <source>
        <dbReference type="EMBL" id="RXH98094.1"/>
    </source>
</evidence>
<dbReference type="KEGG" id="mdm:103435813"/>
<accession>A0A498JWE7</accession>
<dbReference type="Pfam" id="PF00646">
    <property type="entry name" value="F-box"/>
    <property type="match status" value="1"/>
</dbReference>
<sequence length="396" mass="43667">MAEISCLSSDVTELILSYLPIPTLIRASAVCKYWHSLISSSTFSSPLSHKYPWFFLFGIHNTSSNFNQCFAFDPLSNLWFRLPSPTFPSQSSSFLGADGFFLVTAPFFTFSHILKRQWLSTSPLRFSRVNPLVGVDSPSSSSSSASSSPIPSFVVVGGVRLIGNLVDIEDRLAVEIYNPDSDSWLLCPPLPADFRSGNSSESLSSALFKRRFYVFGIYSCFIASFDLRTHAWSEVQTLRPPGVVFSFLISSTNHLVLAGICNGPLGPSFNLWKIEEATMEFSEIAIMPQDLLNGLFDGDEEDKFASLKCVGLGNLIYVFNEEYHKKYPACVCEIGSDDNGGPSGKCSWRRLPQLPSPVNKFHKVISFSSTVSPHNILRGEGEGEGDGVVNVQPMLN</sequence>
<evidence type="ECO:0000259" key="1">
    <source>
        <dbReference type="PROSITE" id="PS50181"/>
    </source>
</evidence>
<dbReference type="STRING" id="3750.A0A498JWE7"/>
<dbReference type="SUPFAM" id="SSF117281">
    <property type="entry name" value="Kelch motif"/>
    <property type="match status" value="1"/>
</dbReference>
<keyword evidence="3" id="KW-1185">Reference proteome</keyword>